<organism evidence="4 5">
    <name type="scientific">Riccia sorocarpa</name>
    <dbReference type="NCBI Taxonomy" id="122646"/>
    <lineage>
        <taxon>Eukaryota</taxon>
        <taxon>Viridiplantae</taxon>
        <taxon>Streptophyta</taxon>
        <taxon>Embryophyta</taxon>
        <taxon>Marchantiophyta</taxon>
        <taxon>Marchantiopsida</taxon>
        <taxon>Marchantiidae</taxon>
        <taxon>Marchantiales</taxon>
        <taxon>Ricciaceae</taxon>
        <taxon>Riccia</taxon>
    </lineage>
</organism>
<comment type="caution">
    <text evidence="4">The sequence shown here is derived from an EMBL/GenBank/DDBJ whole genome shotgun (WGS) entry which is preliminary data.</text>
</comment>
<dbReference type="InterPro" id="IPR001878">
    <property type="entry name" value="Znf_CCHC"/>
</dbReference>
<evidence type="ECO:0000313" key="5">
    <source>
        <dbReference type="Proteomes" id="UP001633002"/>
    </source>
</evidence>
<accession>A0ABD3GQA7</accession>
<reference evidence="4 5" key="1">
    <citation type="submission" date="2024-09" db="EMBL/GenBank/DDBJ databases">
        <title>Chromosome-scale assembly of Riccia sorocarpa.</title>
        <authorList>
            <person name="Paukszto L."/>
        </authorList>
    </citation>
    <scope>NUCLEOTIDE SEQUENCE [LARGE SCALE GENOMIC DNA]</scope>
    <source>
        <strain evidence="4">LP-2024</strain>
        <tissue evidence="4">Aerial parts of the thallus</tissue>
    </source>
</reference>
<keyword evidence="5" id="KW-1185">Reference proteome</keyword>
<dbReference type="SUPFAM" id="SSF57756">
    <property type="entry name" value="Retrovirus zinc finger-like domains"/>
    <property type="match status" value="1"/>
</dbReference>
<dbReference type="PANTHER" id="PTHR31286:SF180">
    <property type="entry name" value="OS10G0362600 PROTEIN"/>
    <property type="match status" value="1"/>
</dbReference>
<dbReference type="PANTHER" id="PTHR31286">
    <property type="entry name" value="GLYCINE-RICH CELL WALL STRUCTURAL PROTEIN 1.8-LIKE"/>
    <property type="match status" value="1"/>
</dbReference>
<evidence type="ECO:0000259" key="3">
    <source>
        <dbReference type="PROSITE" id="PS50158"/>
    </source>
</evidence>
<feature type="region of interest" description="Disordered" evidence="2">
    <location>
        <begin position="378"/>
        <end position="455"/>
    </location>
</feature>
<evidence type="ECO:0000313" key="4">
    <source>
        <dbReference type="EMBL" id="KAL3680624.1"/>
    </source>
</evidence>
<name>A0ABD3GQA7_9MARC</name>
<dbReference type="AlphaFoldDB" id="A0ABD3GQA7"/>
<feature type="domain" description="CCHC-type" evidence="3">
    <location>
        <begin position="369"/>
        <end position="384"/>
    </location>
</feature>
<dbReference type="SMART" id="SM00343">
    <property type="entry name" value="ZnF_C2HC"/>
    <property type="match status" value="1"/>
</dbReference>
<feature type="compositionally biased region" description="Polar residues" evidence="2">
    <location>
        <begin position="93"/>
        <end position="118"/>
    </location>
</feature>
<feature type="compositionally biased region" description="Polar residues" evidence="2">
    <location>
        <begin position="383"/>
        <end position="401"/>
    </location>
</feature>
<keyword evidence="1" id="KW-0863">Zinc-finger</keyword>
<dbReference type="InterPro" id="IPR036875">
    <property type="entry name" value="Znf_CCHC_sf"/>
</dbReference>
<dbReference type="EMBL" id="JBJQOH010000007">
    <property type="protein sequence ID" value="KAL3680624.1"/>
    <property type="molecule type" value="Genomic_DNA"/>
</dbReference>
<evidence type="ECO:0000256" key="2">
    <source>
        <dbReference type="SAM" id="MobiDB-lite"/>
    </source>
</evidence>
<dbReference type="PROSITE" id="PS50158">
    <property type="entry name" value="ZF_CCHC"/>
    <property type="match status" value="1"/>
</dbReference>
<evidence type="ECO:0000256" key="1">
    <source>
        <dbReference type="PROSITE-ProRule" id="PRU00047"/>
    </source>
</evidence>
<feature type="compositionally biased region" description="Low complexity" evidence="2">
    <location>
        <begin position="408"/>
        <end position="422"/>
    </location>
</feature>
<dbReference type="InterPro" id="IPR040256">
    <property type="entry name" value="At4g02000-like"/>
</dbReference>
<feature type="region of interest" description="Disordered" evidence="2">
    <location>
        <begin position="1"/>
        <end position="65"/>
    </location>
</feature>
<keyword evidence="1" id="KW-0479">Metal-binding</keyword>
<feature type="region of interest" description="Disordered" evidence="2">
    <location>
        <begin position="90"/>
        <end position="118"/>
    </location>
</feature>
<dbReference type="GO" id="GO:0008270">
    <property type="term" value="F:zinc ion binding"/>
    <property type="evidence" value="ECO:0007669"/>
    <property type="project" value="UniProtKB-KW"/>
</dbReference>
<gene>
    <name evidence="4" type="ORF">R1sor_023580</name>
</gene>
<keyword evidence="1" id="KW-0862">Zinc</keyword>
<sequence>MRSDRSEAGGGNERRGGAGARRERKKHSARRRAEITSGLATKQEITRRVTRRTGPSLQKPREDDFGESFCRQNILHDKSLFIQRKMEPHHQLPQGTTSTQPGYPTAPDNVQLSPTRRQNWADVVADRTTERDSSQHHSTQTLHPVDWASDINDDQVHQAYNALIQRQRVTPGPNAVRTELDLHLAKESFGMYHKAGIILFTAEEAPRRDKVVEWANSVIVYHRGLQVRIIRELARKHFILVLGSQQQKEELLRDPPKQMGGKAIMLSQWKPDYDYREASKITKQVWVELQFVDPLLLNQGHRMLQTIGQVLFHTVQTSNDLKYAHIRGCVHEGGHTESTYGDYHRCILGGGGGGHIIQEVKYTRLPDSCFRCWQRGHRASDCPNPQTRSSRANTTQASGQRSYAHKGASSPATTPAKRAPAKVIPQWKEKAPPQPPINAAEPEKANSTLPQLDNPIVQPQNEEEANAVDNGTDDSLGTQPLDFLSTPVLPATPGWDLNSLVPSPLHLGNLHDNIDQAVPDETPTQPMQPDHTLVFHTPVLNTQPLQDNISPQEMRIVAKKRILQDRAISPHEEILHSTDRYLRDSQPLHRDRLPAIFISPQEASNVCAQLLQTLAAMQDGPRLLEFTEEDPTPPASTSRPPP</sequence>
<feature type="compositionally biased region" description="Basic and acidic residues" evidence="2">
    <location>
        <begin position="1"/>
        <end position="16"/>
    </location>
</feature>
<protein>
    <recommendedName>
        <fullName evidence="3">CCHC-type domain-containing protein</fullName>
    </recommendedName>
</protein>
<dbReference type="Gene3D" id="4.10.60.10">
    <property type="entry name" value="Zinc finger, CCHC-type"/>
    <property type="match status" value="1"/>
</dbReference>
<dbReference type="Proteomes" id="UP001633002">
    <property type="component" value="Unassembled WGS sequence"/>
</dbReference>
<proteinExistence type="predicted"/>